<proteinExistence type="inferred from homology"/>
<dbReference type="Pfam" id="PF00877">
    <property type="entry name" value="NLPC_P60"/>
    <property type="match status" value="1"/>
</dbReference>
<keyword evidence="7" id="KW-1185">Reference proteome</keyword>
<evidence type="ECO:0000313" key="7">
    <source>
        <dbReference type="Proteomes" id="UP000078476"/>
    </source>
</evidence>
<keyword evidence="3" id="KW-0378">Hydrolase</keyword>
<reference evidence="6 7" key="1">
    <citation type="submission" date="2016-03" db="EMBL/GenBank/DDBJ databases">
        <authorList>
            <person name="Ploux O."/>
        </authorList>
    </citation>
    <scope>NUCLEOTIDE SEQUENCE [LARGE SCALE GENOMIC DNA]</scope>
    <source>
        <strain evidence="6 7">R-45370</strain>
    </source>
</reference>
<protein>
    <recommendedName>
        <fullName evidence="5">NlpC/P60 domain-containing protein</fullName>
    </recommendedName>
</protein>
<dbReference type="OrthoDB" id="9807055at2"/>
<organism evidence="6 7">
    <name type="scientific">Methylomonas lenta</name>
    <dbReference type="NCBI Taxonomy" id="980561"/>
    <lineage>
        <taxon>Bacteria</taxon>
        <taxon>Pseudomonadati</taxon>
        <taxon>Pseudomonadota</taxon>
        <taxon>Gammaproteobacteria</taxon>
        <taxon>Methylococcales</taxon>
        <taxon>Methylococcaceae</taxon>
        <taxon>Methylomonas</taxon>
    </lineage>
</organism>
<dbReference type="Gene3D" id="3.90.1720.10">
    <property type="entry name" value="endopeptidase domain like (from Nostoc punctiforme)"/>
    <property type="match status" value="1"/>
</dbReference>
<comment type="caution">
    <text evidence="6">The sequence shown here is derived from an EMBL/GenBank/DDBJ whole genome shotgun (WGS) entry which is preliminary data.</text>
</comment>
<evidence type="ECO:0000256" key="4">
    <source>
        <dbReference type="ARBA" id="ARBA00022807"/>
    </source>
</evidence>
<dbReference type="GO" id="GO:0008234">
    <property type="term" value="F:cysteine-type peptidase activity"/>
    <property type="evidence" value="ECO:0007669"/>
    <property type="project" value="UniProtKB-KW"/>
</dbReference>
<dbReference type="InterPro" id="IPR038765">
    <property type="entry name" value="Papain-like_cys_pep_sf"/>
</dbReference>
<evidence type="ECO:0000256" key="1">
    <source>
        <dbReference type="ARBA" id="ARBA00007074"/>
    </source>
</evidence>
<accession>A0A177N4G7</accession>
<evidence type="ECO:0000313" key="6">
    <source>
        <dbReference type="EMBL" id="OAI12745.1"/>
    </source>
</evidence>
<dbReference type="InterPro" id="IPR000064">
    <property type="entry name" value="NLP_P60_dom"/>
</dbReference>
<keyword evidence="2" id="KW-0645">Protease</keyword>
<evidence type="ECO:0000256" key="2">
    <source>
        <dbReference type="ARBA" id="ARBA00022670"/>
    </source>
</evidence>
<dbReference type="PROSITE" id="PS51257">
    <property type="entry name" value="PROKAR_LIPOPROTEIN"/>
    <property type="match status" value="1"/>
</dbReference>
<sequence length="179" mass="20193">MMLIYRHILYLPMLLLALILSGCATSEKTPPSVRLPMGLGNIRAVKDVLQLQGQPYVWGGQSPQEGFDCSGLVVYVYNRQGLRLPRTARSLAEQLPEVSIDQRQPGDLLFFNTDRPFSHVGIYVGNDQFVHAPSARTGHVLMSSLQQPYWRERFIAVRRPLRSQALSLDAIDRHYCSLG</sequence>
<dbReference type="EMBL" id="LUUI01000127">
    <property type="protein sequence ID" value="OAI12745.1"/>
    <property type="molecule type" value="Genomic_DNA"/>
</dbReference>
<gene>
    <name evidence="6" type="ORF">A1359_13595</name>
</gene>
<comment type="similarity">
    <text evidence="1">Belongs to the peptidase C40 family.</text>
</comment>
<dbReference type="AlphaFoldDB" id="A0A177N4G7"/>
<dbReference type="InterPro" id="IPR051202">
    <property type="entry name" value="Peptidase_C40"/>
</dbReference>
<dbReference type="PANTHER" id="PTHR47053">
    <property type="entry name" value="MUREIN DD-ENDOPEPTIDASE MEPH-RELATED"/>
    <property type="match status" value="1"/>
</dbReference>
<name>A0A177N4G7_9GAMM</name>
<evidence type="ECO:0000259" key="5">
    <source>
        <dbReference type="PROSITE" id="PS51935"/>
    </source>
</evidence>
<feature type="domain" description="NlpC/P60" evidence="5">
    <location>
        <begin position="35"/>
        <end position="161"/>
    </location>
</feature>
<dbReference type="PROSITE" id="PS51935">
    <property type="entry name" value="NLPC_P60"/>
    <property type="match status" value="1"/>
</dbReference>
<dbReference type="GO" id="GO:0006508">
    <property type="term" value="P:proteolysis"/>
    <property type="evidence" value="ECO:0007669"/>
    <property type="project" value="UniProtKB-KW"/>
</dbReference>
<dbReference type="Proteomes" id="UP000078476">
    <property type="component" value="Unassembled WGS sequence"/>
</dbReference>
<keyword evidence="4" id="KW-0788">Thiol protease</keyword>
<dbReference type="SUPFAM" id="SSF54001">
    <property type="entry name" value="Cysteine proteinases"/>
    <property type="match status" value="1"/>
</dbReference>
<evidence type="ECO:0000256" key="3">
    <source>
        <dbReference type="ARBA" id="ARBA00022801"/>
    </source>
</evidence>
<dbReference type="STRING" id="980561.A1359_13595"/>
<dbReference type="PANTHER" id="PTHR47053:SF1">
    <property type="entry name" value="MUREIN DD-ENDOPEPTIDASE MEPH-RELATED"/>
    <property type="match status" value="1"/>
</dbReference>